<dbReference type="RefSeq" id="WP_200248969.1">
    <property type="nucleotide sequence ID" value="NZ_NRRY01000056.1"/>
</dbReference>
<gene>
    <name evidence="2" type="ORF">CKO42_21900</name>
</gene>
<dbReference type="Proteomes" id="UP001138768">
    <property type="component" value="Unassembled WGS sequence"/>
</dbReference>
<protein>
    <recommendedName>
        <fullName evidence="1">PIN domain-containing protein</fullName>
    </recommendedName>
</protein>
<reference evidence="2 3" key="1">
    <citation type="journal article" date="2020" name="Microorganisms">
        <title>Osmotic Adaptation and Compatible Solute Biosynthesis of Phototrophic Bacteria as Revealed from Genome Analyses.</title>
        <authorList>
            <person name="Imhoff J.F."/>
            <person name="Rahn T."/>
            <person name="Kunzel S."/>
            <person name="Keller A."/>
            <person name="Neulinger S.C."/>
        </authorList>
    </citation>
    <scope>NUCLEOTIDE SEQUENCE [LARGE SCALE GENOMIC DNA]</scope>
    <source>
        <strain evidence="2 3">DSM 25653</strain>
    </source>
</reference>
<dbReference type="InterPro" id="IPR029060">
    <property type="entry name" value="PIN-like_dom_sf"/>
</dbReference>
<accession>A0A9X0WCU0</accession>
<evidence type="ECO:0000259" key="1">
    <source>
        <dbReference type="Pfam" id="PF01850"/>
    </source>
</evidence>
<dbReference type="EMBL" id="NRRY01000056">
    <property type="protein sequence ID" value="MBK1621026.1"/>
    <property type="molecule type" value="Genomic_DNA"/>
</dbReference>
<comment type="caution">
    <text evidence="2">The sequence shown here is derived from an EMBL/GenBank/DDBJ whole genome shotgun (WGS) entry which is preliminary data.</text>
</comment>
<dbReference type="InterPro" id="IPR002716">
    <property type="entry name" value="PIN_dom"/>
</dbReference>
<proteinExistence type="predicted"/>
<organism evidence="2 3">
    <name type="scientific">Lamprobacter modestohalophilus</name>
    <dbReference type="NCBI Taxonomy" id="1064514"/>
    <lineage>
        <taxon>Bacteria</taxon>
        <taxon>Pseudomonadati</taxon>
        <taxon>Pseudomonadota</taxon>
        <taxon>Gammaproteobacteria</taxon>
        <taxon>Chromatiales</taxon>
        <taxon>Chromatiaceae</taxon>
        <taxon>Lamprobacter</taxon>
    </lineage>
</organism>
<dbReference type="AlphaFoldDB" id="A0A9X0WCU0"/>
<keyword evidence="3" id="KW-1185">Reference proteome</keyword>
<feature type="domain" description="PIN" evidence="1">
    <location>
        <begin position="5"/>
        <end position="123"/>
    </location>
</feature>
<name>A0A9X0WCU0_9GAMM</name>
<sequence>MRLAYVDSCIWITLIEGLESYRPPIQNALARLAHEGWELCTSDAVRLEVLVRPQRLGDNNLVDIYEALLDAARTLPVRPAVFKDALVTATREGLKAMDSVHVAIAAQHGCERFVTTDPHFQDLTSPSPHLIALPAA</sequence>
<dbReference type="Pfam" id="PF01850">
    <property type="entry name" value="PIN"/>
    <property type="match status" value="1"/>
</dbReference>
<dbReference type="SUPFAM" id="SSF88723">
    <property type="entry name" value="PIN domain-like"/>
    <property type="match status" value="1"/>
</dbReference>
<dbReference type="Gene3D" id="3.40.50.1010">
    <property type="entry name" value="5'-nuclease"/>
    <property type="match status" value="1"/>
</dbReference>
<evidence type="ECO:0000313" key="3">
    <source>
        <dbReference type="Proteomes" id="UP001138768"/>
    </source>
</evidence>
<evidence type="ECO:0000313" key="2">
    <source>
        <dbReference type="EMBL" id="MBK1621026.1"/>
    </source>
</evidence>